<sequence length="259" mass="27935">MKNTALITGAASGIGKEFAKIHAGKGGDIVAVDLNTEGLQSVKTELEEQYGVEVYTITKNLADINAPKEIYDELKSNDIEINYLINNAGFGGVGKFHQRAWEQDLAMIQVDVIALTALTKFFLPDFVGRNEGKVLNVSSTVSLIPGPGQAVYFASKAFVTSLTRSIYGELNDSNVTITALLPGATQTGFGDHSGMNKTAIYKKPANAADVAKDGYEAMMKGELEVISGVSGMQKLEFKLVPLVPKKKLINRMRKGQETK</sequence>
<evidence type="ECO:0000313" key="5">
    <source>
        <dbReference type="Proteomes" id="UP001172082"/>
    </source>
</evidence>
<reference evidence="4" key="1">
    <citation type="submission" date="2023-06" db="EMBL/GenBank/DDBJ databases">
        <title>Genomic of Parafulvivirga corallium.</title>
        <authorList>
            <person name="Wang G."/>
        </authorList>
    </citation>
    <scope>NUCLEOTIDE SEQUENCE</scope>
    <source>
        <strain evidence="4">BMA10</strain>
    </source>
</reference>
<dbReference type="SUPFAM" id="SSF51735">
    <property type="entry name" value="NAD(P)-binding Rossmann-fold domains"/>
    <property type="match status" value="1"/>
</dbReference>
<dbReference type="PRINTS" id="PR00081">
    <property type="entry name" value="GDHRDH"/>
</dbReference>
<keyword evidence="5" id="KW-1185">Reference proteome</keyword>
<evidence type="ECO:0000256" key="1">
    <source>
        <dbReference type="ARBA" id="ARBA00006484"/>
    </source>
</evidence>
<dbReference type="CDD" id="cd05233">
    <property type="entry name" value="SDR_c"/>
    <property type="match status" value="1"/>
</dbReference>
<dbReference type="Pfam" id="PF00106">
    <property type="entry name" value="adh_short"/>
    <property type="match status" value="1"/>
</dbReference>
<dbReference type="InterPro" id="IPR002347">
    <property type="entry name" value="SDR_fam"/>
</dbReference>
<comment type="caution">
    <text evidence="4">The sequence shown here is derived from an EMBL/GenBank/DDBJ whole genome shotgun (WGS) entry which is preliminary data.</text>
</comment>
<dbReference type="PRINTS" id="PR00080">
    <property type="entry name" value="SDRFAMILY"/>
</dbReference>
<organism evidence="4 5">
    <name type="scientific">Splendidivirga corallicola</name>
    <dbReference type="NCBI Taxonomy" id="3051826"/>
    <lineage>
        <taxon>Bacteria</taxon>
        <taxon>Pseudomonadati</taxon>
        <taxon>Bacteroidota</taxon>
        <taxon>Cytophagia</taxon>
        <taxon>Cytophagales</taxon>
        <taxon>Splendidivirgaceae</taxon>
        <taxon>Splendidivirga</taxon>
    </lineage>
</organism>
<protein>
    <submittedName>
        <fullName evidence="4">SDR family NAD(P)-dependent oxidoreductase</fullName>
    </submittedName>
</protein>
<dbReference type="PANTHER" id="PTHR42901">
    <property type="entry name" value="ALCOHOL DEHYDROGENASE"/>
    <property type="match status" value="1"/>
</dbReference>
<evidence type="ECO:0000256" key="3">
    <source>
        <dbReference type="RuleBase" id="RU000363"/>
    </source>
</evidence>
<dbReference type="InterPro" id="IPR036291">
    <property type="entry name" value="NAD(P)-bd_dom_sf"/>
</dbReference>
<dbReference type="Proteomes" id="UP001172082">
    <property type="component" value="Unassembled WGS sequence"/>
</dbReference>
<comment type="similarity">
    <text evidence="1 3">Belongs to the short-chain dehydrogenases/reductases (SDR) family.</text>
</comment>
<gene>
    <name evidence="4" type="ORF">QQ008_07880</name>
</gene>
<name>A0ABT8KKN0_9BACT</name>
<dbReference type="PIRSF" id="PIRSF000126">
    <property type="entry name" value="11-beta-HSD1"/>
    <property type="match status" value="1"/>
</dbReference>
<evidence type="ECO:0000313" key="4">
    <source>
        <dbReference type="EMBL" id="MDN5201275.1"/>
    </source>
</evidence>
<dbReference type="PANTHER" id="PTHR42901:SF1">
    <property type="entry name" value="ALCOHOL DEHYDROGENASE"/>
    <property type="match status" value="1"/>
</dbReference>
<accession>A0ABT8KKN0</accession>
<evidence type="ECO:0000256" key="2">
    <source>
        <dbReference type="ARBA" id="ARBA00023002"/>
    </source>
</evidence>
<dbReference type="RefSeq" id="WP_346751301.1">
    <property type="nucleotide sequence ID" value="NZ_JAUJEA010000002.1"/>
</dbReference>
<dbReference type="Gene3D" id="3.40.50.720">
    <property type="entry name" value="NAD(P)-binding Rossmann-like Domain"/>
    <property type="match status" value="1"/>
</dbReference>
<proteinExistence type="inferred from homology"/>
<keyword evidence="2" id="KW-0560">Oxidoreductase</keyword>
<dbReference type="EMBL" id="JAUJEA010000002">
    <property type="protein sequence ID" value="MDN5201275.1"/>
    <property type="molecule type" value="Genomic_DNA"/>
</dbReference>